<dbReference type="Gene3D" id="3.40.50.2300">
    <property type="match status" value="1"/>
</dbReference>
<keyword evidence="1" id="KW-0812">Transmembrane</keyword>
<dbReference type="Proteomes" id="UP000322530">
    <property type="component" value="Unassembled WGS sequence"/>
</dbReference>
<accession>A0A5A5TBL6</accession>
<comment type="caution">
    <text evidence="2">The sequence shown here is derived from an EMBL/GenBank/DDBJ whole genome shotgun (WGS) entry which is preliminary data.</text>
</comment>
<dbReference type="Gene3D" id="1.10.287.70">
    <property type="match status" value="1"/>
</dbReference>
<keyword evidence="1" id="KW-0472">Membrane</keyword>
<evidence type="ECO:0000313" key="2">
    <source>
        <dbReference type="EMBL" id="GCF08314.1"/>
    </source>
</evidence>
<protein>
    <recommendedName>
        <fullName evidence="4">Response regulatory domain-containing protein</fullName>
    </recommendedName>
</protein>
<gene>
    <name evidence="2" type="ORF">KDI_18780</name>
</gene>
<keyword evidence="1" id="KW-1133">Transmembrane helix</keyword>
<dbReference type="OrthoDB" id="158681at2"/>
<feature type="transmembrane region" description="Helical" evidence="1">
    <location>
        <begin position="154"/>
        <end position="187"/>
    </location>
</feature>
<keyword evidence="3" id="KW-1185">Reference proteome</keyword>
<name>A0A5A5TBL6_9CHLR</name>
<organism evidence="2 3">
    <name type="scientific">Dictyobacter arantiisoli</name>
    <dbReference type="NCBI Taxonomy" id="2014874"/>
    <lineage>
        <taxon>Bacteria</taxon>
        <taxon>Bacillati</taxon>
        <taxon>Chloroflexota</taxon>
        <taxon>Ktedonobacteria</taxon>
        <taxon>Ktedonobacterales</taxon>
        <taxon>Dictyobacteraceae</taxon>
        <taxon>Dictyobacter</taxon>
    </lineage>
</organism>
<evidence type="ECO:0008006" key="4">
    <source>
        <dbReference type="Google" id="ProtNLM"/>
    </source>
</evidence>
<evidence type="ECO:0000313" key="3">
    <source>
        <dbReference type="Proteomes" id="UP000322530"/>
    </source>
</evidence>
<dbReference type="EMBL" id="BIXY01000021">
    <property type="protein sequence ID" value="GCF08314.1"/>
    <property type="molecule type" value="Genomic_DNA"/>
</dbReference>
<reference evidence="2 3" key="1">
    <citation type="submission" date="2019-01" db="EMBL/GenBank/DDBJ databases">
        <title>Draft genome sequence of Dictyobacter sp. Uno17.</title>
        <authorList>
            <person name="Wang C.M."/>
            <person name="Zheng Y."/>
            <person name="Sakai Y."/>
            <person name="Abe K."/>
            <person name="Yokota A."/>
            <person name="Yabe S."/>
        </authorList>
    </citation>
    <scope>NUCLEOTIDE SEQUENCE [LARGE SCALE GENOMIC DNA]</scope>
    <source>
        <strain evidence="2 3">Uno17</strain>
    </source>
</reference>
<evidence type="ECO:0000256" key="1">
    <source>
        <dbReference type="SAM" id="Phobius"/>
    </source>
</evidence>
<dbReference type="InterPro" id="IPR011006">
    <property type="entry name" value="CheY-like_superfamily"/>
</dbReference>
<proteinExistence type="predicted"/>
<sequence length="206" mass="22205">MSQGLQPSVSTVLLLETDPSIRRMITLGLRHRGLHVIESISLSTLSARDVQKLDLLIVDVDDGIRCDRAMLEAAQAHPQLSALPTVVLSWEPLIEQKDQQVAVTKPFDARALHAGIDQLLLARSAAQIQQLQQAEALLLASYAKHTAPSIWPAITAAGVLLVVIGLLLQFAITIIGLLVIVCGLLLWTIGSHTSVEKPELSLTVGK</sequence>
<dbReference type="SUPFAM" id="SSF52172">
    <property type="entry name" value="CheY-like"/>
    <property type="match status" value="1"/>
</dbReference>
<dbReference type="AlphaFoldDB" id="A0A5A5TBL6"/>
<dbReference type="RefSeq" id="WP_149401304.1">
    <property type="nucleotide sequence ID" value="NZ_BIXY01000021.1"/>
</dbReference>